<dbReference type="InterPro" id="IPR032774">
    <property type="entry name" value="WG_beta_rep"/>
</dbReference>
<dbReference type="AlphaFoldDB" id="A0AAU6WNV8"/>
<sequence>MKKIKRNDILEINKEWRLIKTNSNTYGIMDQNGKIIVQPIYSKIEKFGEYDKNLALVKNVSDGYGFIDKTGKEIIPAHFEINDIKSGFHSLYKKYVTR</sequence>
<dbReference type="Pfam" id="PF14903">
    <property type="entry name" value="WG_beta_rep"/>
    <property type="match status" value="2"/>
</dbReference>
<protein>
    <submittedName>
        <fullName evidence="1">WG repeat-containing protein</fullName>
    </submittedName>
</protein>
<proteinExistence type="predicted"/>
<dbReference type="EMBL" id="CP154834">
    <property type="protein sequence ID" value="XAO74155.1"/>
    <property type="molecule type" value="Genomic_DNA"/>
</dbReference>
<keyword evidence="2" id="KW-1185">Reference proteome</keyword>
<evidence type="ECO:0000313" key="1">
    <source>
        <dbReference type="EMBL" id="XAO74155.1"/>
    </source>
</evidence>
<accession>A0AAU6WNV8</accession>
<dbReference type="Proteomes" id="UP001463665">
    <property type="component" value="Chromosome"/>
</dbReference>
<dbReference type="RefSeq" id="WP_345766408.1">
    <property type="nucleotide sequence ID" value="NZ_CP154834.1"/>
</dbReference>
<organism evidence="1 2">
    <name type="scientific">Chryseobacterium endophyticum</name>
    <dbReference type="NCBI Taxonomy" id="1854762"/>
    <lineage>
        <taxon>Bacteria</taxon>
        <taxon>Pseudomonadati</taxon>
        <taxon>Bacteroidota</taxon>
        <taxon>Flavobacteriia</taxon>
        <taxon>Flavobacteriales</taxon>
        <taxon>Weeksellaceae</taxon>
        <taxon>Chryseobacterium group</taxon>
        <taxon>Chryseobacterium</taxon>
    </lineage>
</organism>
<name>A0AAU6WNV8_9FLAO</name>
<reference evidence="1 2" key="1">
    <citation type="submission" date="2024-04" db="EMBL/GenBank/DDBJ databases">
        <title>Genome sequencing and assembly of rice foliar adapted Chryseobacterium endophyticum OsEnb-ALM-A6.</title>
        <authorList>
            <person name="Kumar S."/>
            <person name="Javed M."/>
            <person name="Chouhan V."/>
            <person name="Charishma K."/>
            <person name="Patel A."/>
            <person name="Kumar M."/>
            <person name="Sahu K.P."/>
            <person name="Kumar A."/>
        </authorList>
    </citation>
    <scope>NUCLEOTIDE SEQUENCE [LARGE SCALE GENOMIC DNA]</scope>
    <source>
        <strain evidence="1 2">OsEnb-ALM-A6</strain>
    </source>
</reference>
<evidence type="ECO:0000313" key="2">
    <source>
        <dbReference type="Proteomes" id="UP001463665"/>
    </source>
</evidence>
<gene>
    <name evidence="1" type="ORF">AAFP95_21290</name>
</gene>